<dbReference type="InterPro" id="IPR013767">
    <property type="entry name" value="PAS_fold"/>
</dbReference>
<dbReference type="PRINTS" id="PR00344">
    <property type="entry name" value="BCTRLSENSOR"/>
</dbReference>
<dbReference type="EC" id="2.7.13.3" evidence="3"/>
<gene>
    <name evidence="25" type="ORF">LPC04_12500</name>
</gene>
<evidence type="ECO:0000313" key="26">
    <source>
        <dbReference type="Proteomes" id="UP001139353"/>
    </source>
</evidence>
<dbReference type="InterPro" id="IPR003661">
    <property type="entry name" value="HisK_dim/P_dom"/>
</dbReference>
<dbReference type="Pfam" id="PF00989">
    <property type="entry name" value="PAS"/>
    <property type="match status" value="1"/>
</dbReference>
<dbReference type="SMART" id="SM00387">
    <property type="entry name" value="HATPase_c"/>
    <property type="match status" value="1"/>
</dbReference>
<feature type="modified residue" description="4-aspartylphosphate" evidence="19">
    <location>
        <position position="783"/>
    </location>
</feature>
<organism evidence="25 26">
    <name type="scientific">Scleromatobacter humisilvae</name>
    <dbReference type="NCBI Taxonomy" id="2897159"/>
    <lineage>
        <taxon>Bacteria</taxon>
        <taxon>Pseudomonadati</taxon>
        <taxon>Pseudomonadota</taxon>
        <taxon>Betaproteobacteria</taxon>
        <taxon>Burkholderiales</taxon>
        <taxon>Sphaerotilaceae</taxon>
        <taxon>Scleromatobacter</taxon>
    </lineage>
</organism>
<sequence>MLSRKSRRELILMLGVTLLFWLAARLGFVFNDNGYLTPVWPPAAVACVAGILYGPRSLLGAAIYIAYDFIVDGSSHDWAHDRWAFVEPLAMLASGAVVHWTARRAGFTGRLDTVRAVLIMMAFGVLFAFVNGAGATLGYCGLAGTRRCIAYGWSGYWIQSMIGDVFGCLICMPALLSWARWIDARLHPGGRRAAQDAFAAERRRAPRAPRPAIAPAPAPAASRVPAVFRFSREQWLFVLCSFGASVLGWAITRGWNVPVHVVGFLALPLLVWAAIKFPPLFVHSAVMACGLITITLQLTAPGSASADPATHTASLFLFLLSVSSLTLIVNVVVQQQRRLAGELAFRAQQERVELMLQAATDAVISFDEGGALSYWNPAAERLFGRAAAHALGRPVQEILPLPKLVAATDGIAALCDAGDDLFSGEVLEFDAVDAAGRPVAVELSLTAYRNDRGWAATAFMRDARAHKRQEEALRLARDKAEEATRAKSLFLATMSHELRTPLSGIIGMLQLGLREAMPPQSRSRVSLALGNAEALLAIINDILDFSKIEAGKMGFEAMDFDLREMVQSLVELLDLRAQEEGLSLLSHVDPNVPQWLRGDPMRLRQILLNLIGNALKFTEAGTVELRVGCGSTETGRLLLEIEVEDTGIGISQEAQQRLFSSFEQADVTTTRKYGGTGLGLTITRALVQGMEGEISLTSAPGVGSTFRVRLPVAIGSPVQSVPEEALPPFDCRLNVLCAEDGHTNRVIVQAFVQGLGHDVSFVENGLQAVQRCAEENFDVILMDGRMPVMDGLAAARAIRAGGIADTWVLDPDIRMIALTANATGNDRELSLAAGMDDFLSKPVDERLLAQSLHRAVAALRKRGRELRPVLDTMAMAGGSVAALDALFLDNEPDAASVDAAGAALADAAARPAPAAAPGVRSLSERLAEAFRTETPRLLADIGEAIAQRDFARAARIAHNIKGSAFYIHSEQMADDAGGLENACDAADADAVERQWAALQESIDDWMTAH</sequence>
<evidence type="ECO:0000256" key="17">
    <source>
        <dbReference type="ARBA" id="ARBA00070152"/>
    </source>
</evidence>
<evidence type="ECO:0000256" key="20">
    <source>
        <dbReference type="SAM" id="Phobius"/>
    </source>
</evidence>
<dbReference type="FunFam" id="1.10.287.130:FF:000004">
    <property type="entry name" value="Ethylene receptor 1"/>
    <property type="match status" value="1"/>
</dbReference>
<evidence type="ECO:0000256" key="2">
    <source>
        <dbReference type="ARBA" id="ARBA00004651"/>
    </source>
</evidence>
<dbReference type="NCBIfam" id="TIGR00229">
    <property type="entry name" value="sensory_box"/>
    <property type="match status" value="1"/>
</dbReference>
<evidence type="ECO:0000259" key="23">
    <source>
        <dbReference type="PROSITE" id="PS50112"/>
    </source>
</evidence>
<dbReference type="Gene3D" id="3.30.450.20">
    <property type="entry name" value="PAS domain"/>
    <property type="match status" value="1"/>
</dbReference>
<dbReference type="InterPro" id="IPR003594">
    <property type="entry name" value="HATPase_dom"/>
</dbReference>
<dbReference type="RefSeq" id="WP_275682551.1">
    <property type="nucleotide sequence ID" value="NZ_JAJLJH010000002.1"/>
</dbReference>
<feature type="transmembrane region" description="Helical" evidence="20">
    <location>
        <begin position="312"/>
        <end position="333"/>
    </location>
</feature>
<keyword evidence="13" id="KW-0902">Two-component regulatory system</keyword>
<feature type="domain" description="HPt" evidence="24">
    <location>
        <begin position="919"/>
        <end position="1009"/>
    </location>
</feature>
<evidence type="ECO:0000256" key="16">
    <source>
        <dbReference type="ARBA" id="ARBA00058004"/>
    </source>
</evidence>
<feature type="modified residue" description="Phosphohistidine" evidence="18">
    <location>
        <position position="958"/>
    </location>
</feature>
<comment type="caution">
    <text evidence="25">The sequence shown here is derived from an EMBL/GenBank/DDBJ whole genome shotgun (WGS) entry which is preliminary data.</text>
</comment>
<evidence type="ECO:0000256" key="11">
    <source>
        <dbReference type="ARBA" id="ARBA00022840"/>
    </source>
</evidence>
<dbReference type="Gene3D" id="3.40.50.2300">
    <property type="match status" value="1"/>
</dbReference>
<keyword evidence="26" id="KW-1185">Reference proteome</keyword>
<keyword evidence="8" id="KW-0732">Signal</keyword>
<dbReference type="CDD" id="cd17546">
    <property type="entry name" value="REC_hyHK_CKI1_RcsC-like"/>
    <property type="match status" value="1"/>
</dbReference>
<evidence type="ECO:0000256" key="5">
    <source>
        <dbReference type="ARBA" id="ARBA00022553"/>
    </source>
</evidence>
<accession>A0A9X1YI20</accession>
<dbReference type="InterPro" id="IPR008207">
    <property type="entry name" value="Sig_transdc_His_kin_Hpt_dom"/>
</dbReference>
<dbReference type="Gene3D" id="1.20.120.160">
    <property type="entry name" value="HPT domain"/>
    <property type="match status" value="1"/>
</dbReference>
<comment type="function">
    <text evidence="16">Member of the two-component regulatory system BvgS/BvgA. Phosphorylates BvgA via a four-step phosphorelay in response to environmental signals.</text>
</comment>
<reference evidence="25" key="1">
    <citation type="submission" date="2021-11" db="EMBL/GenBank/DDBJ databases">
        <title>BS-T2-15 a new species belonging to the Comamonadaceae family isolated from the soil of a French oak forest.</title>
        <authorList>
            <person name="Mieszkin S."/>
            <person name="Alain K."/>
        </authorList>
    </citation>
    <scope>NUCLEOTIDE SEQUENCE</scope>
    <source>
        <strain evidence="25">BS-T2-15</strain>
    </source>
</reference>
<evidence type="ECO:0000256" key="3">
    <source>
        <dbReference type="ARBA" id="ARBA00012438"/>
    </source>
</evidence>
<dbReference type="SUPFAM" id="SSF47226">
    <property type="entry name" value="Histidine-containing phosphotransfer domain, HPT domain"/>
    <property type="match status" value="1"/>
</dbReference>
<dbReference type="CDD" id="cd00082">
    <property type="entry name" value="HisKA"/>
    <property type="match status" value="1"/>
</dbReference>
<dbReference type="GO" id="GO:0006355">
    <property type="term" value="P:regulation of DNA-templated transcription"/>
    <property type="evidence" value="ECO:0007669"/>
    <property type="project" value="InterPro"/>
</dbReference>
<evidence type="ECO:0000256" key="4">
    <source>
        <dbReference type="ARBA" id="ARBA00022475"/>
    </source>
</evidence>
<evidence type="ECO:0000256" key="8">
    <source>
        <dbReference type="ARBA" id="ARBA00022729"/>
    </source>
</evidence>
<evidence type="ECO:0000256" key="1">
    <source>
        <dbReference type="ARBA" id="ARBA00000085"/>
    </source>
</evidence>
<evidence type="ECO:0000256" key="7">
    <source>
        <dbReference type="ARBA" id="ARBA00022692"/>
    </source>
</evidence>
<evidence type="ECO:0000256" key="12">
    <source>
        <dbReference type="ARBA" id="ARBA00022989"/>
    </source>
</evidence>
<dbReference type="InterPro" id="IPR036641">
    <property type="entry name" value="HPT_dom_sf"/>
</dbReference>
<dbReference type="SUPFAM" id="SSF55785">
    <property type="entry name" value="PYP-like sensor domain (PAS domain)"/>
    <property type="match status" value="1"/>
</dbReference>
<dbReference type="InterPro" id="IPR011006">
    <property type="entry name" value="CheY-like_superfamily"/>
</dbReference>
<dbReference type="PROSITE" id="PS50109">
    <property type="entry name" value="HIS_KIN"/>
    <property type="match status" value="1"/>
</dbReference>
<dbReference type="PROSITE" id="PS50112">
    <property type="entry name" value="PAS"/>
    <property type="match status" value="1"/>
</dbReference>
<comment type="catalytic activity">
    <reaction evidence="1">
        <text>ATP + protein L-histidine = ADP + protein N-phospho-L-histidine.</text>
        <dbReference type="EC" id="2.7.13.3"/>
    </reaction>
</comment>
<dbReference type="Pfam" id="PF05231">
    <property type="entry name" value="MASE1"/>
    <property type="match status" value="1"/>
</dbReference>
<dbReference type="InterPro" id="IPR036890">
    <property type="entry name" value="HATPase_C_sf"/>
</dbReference>
<dbReference type="SMART" id="SM00448">
    <property type="entry name" value="REC"/>
    <property type="match status" value="1"/>
</dbReference>
<dbReference type="AlphaFoldDB" id="A0A9X1YI20"/>
<keyword evidence="5 19" id="KW-0597">Phosphoprotein</keyword>
<dbReference type="CDD" id="cd16922">
    <property type="entry name" value="HATPase_EvgS-ArcB-TorS-like"/>
    <property type="match status" value="1"/>
</dbReference>
<dbReference type="SUPFAM" id="SSF52172">
    <property type="entry name" value="CheY-like"/>
    <property type="match status" value="1"/>
</dbReference>
<evidence type="ECO:0000259" key="24">
    <source>
        <dbReference type="PROSITE" id="PS50894"/>
    </source>
</evidence>
<feature type="transmembrane region" description="Helical" evidence="20">
    <location>
        <begin position="114"/>
        <end position="136"/>
    </location>
</feature>
<evidence type="ECO:0000259" key="22">
    <source>
        <dbReference type="PROSITE" id="PS50110"/>
    </source>
</evidence>
<dbReference type="FunFam" id="3.30.565.10:FF:000010">
    <property type="entry name" value="Sensor histidine kinase RcsC"/>
    <property type="match status" value="1"/>
</dbReference>
<keyword evidence="9" id="KW-0547">Nucleotide-binding</keyword>
<feature type="transmembrane region" description="Helical" evidence="20">
    <location>
        <begin position="83"/>
        <end position="102"/>
    </location>
</feature>
<keyword evidence="12 20" id="KW-1133">Transmembrane helix</keyword>
<evidence type="ECO:0000259" key="21">
    <source>
        <dbReference type="PROSITE" id="PS50109"/>
    </source>
</evidence>
<dbReference type="PROSITE" id="PS50110">
    <property type="entry name" value="RESPONSE_REGULATORY"/>
    <property type="match status" value="1"/>
</dbReference>
<dbReference type="InterPro" id="IPR000014">
    <property type="entry name" value="PAS"/>
</dbReference>
<keyword evidence="4" id="KW-1003">Cell membrane</keyword>
<dbReference type="Gene3D" id="3.30.565.10">
    <property type="entry name" value="Histidine kinase-like ATPase, C-terminal domain"/>
    <property type="match status" value="1"/>
</dbReference>
<dbReference type="SUPFAM" id="SSF55874">
    <property type="entry name" value="ATPase domain of HSP90 chaperone/DNA topoisomerase II/histidine kinase"/>
    <property type="match status" value="1"/>
</dbReference>
<evidence type="ECO:0000256" key="18">
    <source>
        <dbReference type="PROSITE-ProRule" id="PRU00110"/>
    </source>
</evidence>
<dbReference type="Gene3D" id="1.10.287.130">
    <property type="match status" value="1"/>
</dbReference>
<dbReference type="SMART" id="SM00091">
    <property type="entry name" value="PAS"/>
    <property type="match status" value="1"/>
</dbReference>
<dbReference type="Pfam" id="PF00072">
    <property type="entry name" value="Response_reg"/>
    <property type="match status" value="1"/>
</dbReference>
<feature type="domain" description="Histidine kinase" evidence="21">
    <location>
        <begin position="493"/>
        <end position="714"/>
    </location>
</feature>
<evidence type="ECO:0000256" key="9">
    <source>
        <dbReference type="ARBA" id="ARBA00022741"/>
    </source>
</evidence>
<dbReference type="Pfam" id="PF01627">
    <property type="entry name" value="Hpt"/>
    <property type="match status" value="1"/>
</dbReference>
<dbReference type="GO" id="GO:0005524">
    <property type="term" value="F:ATP binding"/>
    <property type="evidence" value="ECO:0007669"/>
    <property type="project" value="UniProtKB-KW"/>
</dbReference>
<proteinExistence type="predicted"/>
<dbReference type="PROSITE" id="PS50894">
    <property type="entry name" value="HPT"/>
    <property type="match status" value="1"/>
</dbReference>
<dbReference type="SUPFAM" id="SSF47384">
    <property type="entry name" value="Homodimeric domain of signal transducing histidine kinase"/>
    <property type="match status" value="1"/>
</dbReference>
<keyword evidence="7 20" id="KW-0812">Transmembrane</keyword>
<evidence type="ECO:0000256" key="10">
    <source>
        <dbReference type="ARBA" id="ARBA00022777"/>
    </source>
</evidence>
<dbReference type="SMART" id="SM00388">
    <property type="entry name" value="HisKA"/>
    <property type="match status" value="1"/>
</dbReference>
<feature type="domain" description="PAS" evidence="23">
    <location>
        <begin position="348"/>
        <end position="399"/>
    </location>
</feature>
<dbReference type="GO" id="GO:0005886">
    <property type="term" value="C:plasma membrane"/>
    <property type="evidence" value="ECO:0007669"/>
    <property type="project" value="UniProtKB-SubCell"/>
</dbReference>
<dbReference type="Proteomes" id="UP001139353">
    <property type="component" value="Unassembled WGS sequence"/>
</dbReference>
<comment type="subcellular location">
    <subcellularLocation>
        <location evidence="2">Cell membrane</location>
        <topology evidence="2">Multi-pass membrane protein</topology>
    </subcellularLocation>
</comment>
<name>A0A9X1YI20_9BURK</name>
<feature type="transmembrane region" description="Helical" evidence="20">
    <location>
        <begin position="280"/>
        <end position="300"/>
    </location>
</feature>
<keyword evidence="11" id="KW-0067">ATP-binding</keyword>
<dbReference type="GO" id="GO:0000155">
    <property type="term" value="F:phosphorelay sensor kinase activity"/>
    <property type="evidence" value="ECO:0007669"/>
    <property type="project" value="InterPro"/>
</dbReference>
<keyword evidence="6" id="KW-0808">Transferase</keyword>
<dbReference type="PANTHER" id="PTHR45339:SF3">
    <property type="entry name" value="HISTIDINE KINASE"/>
    <property type="match status" value="1"/>
</dbReference>
<evidence type="ECO:0000256" key="6">
    <source>
        <dbReference type="ARBA" id="ARBA00022679"/>
    </source>
</evidence>
<keyword evidence="10" id="KW-0418">Kinase</keyword>
<evidence type="ECO:0000256" key="13">
    <source>
        <dbReference type="ARBA" id="ARBA00023012"/>
    </source>
</evidence>
<evidence type="ECO:0000256" key="14">
    <source>
        <dbReference type="ARBA" id="ARBA00023026"/>
    </source>
</evidence>
<dbReference type="EMBL" id="JAJLJH010000002">
    <property type="protein sequence ID" value="MCK9686528.1"/>
    <property type="molecule type" value="Genomic_DNA"/>
</dbReference>
<feature type="domain" description="Response regulatory" evidence="22">
    <location>
        <begin position="734"/>
        <end position="856"/>
    </location>
</feature>
<feature type="transmembrane region" description="Helical" evidence="20">
    <location>
        <begin position="235"/>
        <end position="251"/>
    </location>
</feature>
<dbReference type="Pfam" id="PF00512">
    <property type="entry name" value="HisKA"/>
    <property type="match status" value="1"/>
</dbReference>
<dbReference type="InterPro" id="IPR036097">
    <property type="entry name" value="HisK_dim/P_sf"/>
</dbReference>
<dbReference type="InterPro" id="IPR005467">
    <property type="entry name" value="His_kinase_dom"/>
</dbReference>
<dbReference type="InterPro" id="IPR001789">
    <property type="entry name" value="Sig_transdc_resp-reg_receiver"/>
</dbReference>
<protein>
    <recommendedName>
        <fullName evidence="17">Virulence sensor protein BvgS</fullName>
        <ecNumber evidence="3">2.7.13.3</ecNumber>
    </recommendedName>
</protein>
<feature type="transmembrane region" description="Helical" evidence="20">
    <location>
        <begin position="257"/>
        <end position="275"/>
    </location>
</feature>
<dbReference type="PANTHER" id="PTHR45339">
    <property type="entry name" value="HYBRID SIGNAL TRANSDUCTION HISTIDINE KINASE J"/>
    <property type="match status" value="1"/>
</dbReference>
<dbReference type="InterPro" id="IPR004358">
    <property type="entry name" value="Sig_transdc_His_kin-like_C"/>
</dbReference>
<keyword evidence="15 20" id="KW-0472">Membrane</keyword>
<dbReference type="Pfam" id="PF02518">
    <property type="entry name" value="HATPase_c"/>
    <property type="match status" value="1"/>
</dbReference>
<dbReference type="InterPro" id="IPR035965">
    <property type="entry name" value="PAS-like_dom_sf"/>
</dbReference>
<evidence type="ECO:0000256" key="15">
    <source>
        <dbReference type="ARBA" id="ARBA00023136"/>
    </source>
</evidence>
<dbReference type="CDD" id="cd00130">
    <property type="entry name" value="PAS"/>
    <property type="match status" value="1"/>
</dbReference>
<feature type="transmembrane region" description="Helical" evidence="20">
    <location>
        <begin position="156"/>
        <end position="176"/>
    </location>
</feature>
<keyword evidence="14" id="KW-0843">Virulence</keyword>
<evidence type="ECO:0000313" key="25">
    <source>
        <dbReference type="EMBL" id="MCK9686528.1"/>
    </source>
</evidence>
<dbReference type="InterPro" id="IPR007895">
    <property type="entry name" value="MASE1"/>
</dbReference>
<evidence type="ECO:0000256" key="19">
    <source>
        <dbReference type="PROSITE-ProRule" id="PRU00169"/>
    </source>
</evidence>